<dbReference type="OrthoDB" id="2139606at2759"/>
<evidence type="ECO:0000256" key="3">
    <source>
        <dbReference type="ARBA" id="ARBA00004922"/>
    </source>
</evidence>
<dbReference type="PANTHER" id="PTHR11214">
    <property type="entry name" value="BETA-1,3-N-ACETYLGLUCOSAMINYLTRANSFERASE"/>
    <property type="match status" value="1"/>
</dbReference>
<evidence type="ECO:0000256" key="13">
    <source>
        <dbReference type="ARBA" id="ARBA00023180"/>
    </source>
</evidence>
<comment type="caution">
    <text evidence="17">The sequence shown here is derived from an EMBL/GenBank/DDBJ whole genome shotgun (WGS) entry which is preliminary data.</text>
</comment>
<dbReference type="GO" id="GO:0000139">
    <property type="term" value="C:Golgi membrane"/>
    <property type="evidence" value="ECO:0007669"/>
    <property type="project" value="UniProtKB-SubCell"/>
</dbReference>
<organism evidence="17 18">
    <name type="scientific">Cervus elaphus hippelaphus</name>
    <name type="common">European red deer</name>
    <dbReference type="NCBI Taxonomy" id="46360"/>
    <lineage>
        <taxon>Eukaryota</taxon>
        <taxon>Metazoa</taxon>
        <taxon>Chordata</taxon>
        <taxon>Craniata</taxon>
        <taxon>Vertebrata</taxon>
        <taxon>Euteleostomi</taxon>
        <taxon>Mammalia</taxon>
        <taxon>Eutheria</taxon>
        <taxon>Laurasiatheria</taxon>
        <taxon>Artiodactyla</taxon>
        <taxon>Ruminantia</taxon>
        <taxon>Pecora</taxon>
        <taxon>Cervidae</taxon>
        <taxon>Cervinae</taxon>
        <taxon>Cervus</taxon>
    </lineage>
</organism>
<evidence type="ECO:0000256" key="2">
    <source>
        <dbReference type="ARBA" id="ARBA00004323"/>
    </source>
</evidence>
<dbReference type="GO" id="GO:0016758">
    <property type="term" value="F:hexosyltransferase activity"/>
    <property type="evidence" value="ECO:0007669"/>
    <property type="project" value="InterPro"/>
</dbReference>
<evidence type="ECO:0000256" key="16">
    <source>
        <dbReference type="RuleBase" id="RU363063"/>
    </source>
</evidence>
<keyword evidence="5 16" id="KW-0328">Glycosyltransferase</keyword>
<evidence type="ECO:0000256" key="10">
    <source>
        <dbReference type="ARBA" id="ARBA00022989"/>
    </source>
</evidence>
<comment type="pathway">
    <text evidence="3">Protein modification; protein glycosylation.</text>
</comment>
<keyword evidence="18" id="KW-1185">Reference proteome</keyword>
<evidence type="ECO:0000256" key="8">
    <source>
        <dbReference type="ARBA" id="ARBA00022824"/>
    </source>
</evidence>
<dbReference type="Proteomes" id="UP000242450">
    <property type="component" value="Chromosome 15"/>
</dbReference>
<dbReference type="GO" id="GO:0008194">
    <property type="term" value="F:UDP-glycosyltransferase activity"/>
    <property type="evidence" value="ECO:0007669"/>
    <property type="project" value="TreeGrafter"/>
</dbReference>
<keyword evidence="8" id="KW-0256">Endoplasmic reticulum</keyword>
<reference evidence="17 18" key="1">
    <citation type="journal article" date="2018" name="Mol. Genet. Genomics">
        <title>The red deer Cervus elaphus genome CerEla1.0: sequencing, annotating, genes, and chromosomes.</title>
        <authorList>
            <person name="Bana N.A."/>
            <person name="Nyiri A."/>
            <person name="Nagy J."/>
            <person name="Frank K."/>
            <person name="Nagy T."/>
            <person name="Steger V."/>
            <person name="Schiller M."/>
            <person name="Lakatos P."/>
            <person name="Sugar L."/>
            <person name="Horn P."/>
            <person name="Barta E."/>
            <person name="Orosz L."/>
        </authorList>
    </citation>
    <scope>NUCLEOTIDE SEQUENCE [LARGE SCALE GENOMIC DNA]</scope>
    <source>
        <strain evidence="17">Hungarian</strain>
    </source>
</reference>
<proteinExistence type="inferred from homology"/>
<evidence type="ECO:0000256" key="7">
    <source>
        <dbReference type="ARBA" id="ARBA00022692"/>
    </source>
</evidence>
<comment type="subcellular location">
    <subcellularLocation>
        <location evidence="1">Endoplasmic reticulum</location>
    </subcellularLocation>
    <subcellularLocation>
        <location evidence="2 16">Golgi apparatus membrane</location>
        <topology evidence="2 16">Single-pass type II membrane protein</topology>
    </subcellularLocation>
</comment>
<protein>
    <recommendedName>
        <fullName evidence="16">Hexosyltransferase</fullName>
        <ecNumber evidence="16">2.4.1.-</ecNumber>
    </recommendedName>
</protein>
<evidence type="ECO:0000256" key="11">
    <source>
        <dbReference type="ARBA" id="ARBA00023034"/>
    </source>
</evidence>
<evidence type="ECO:0000256" key="12">
    <source>
        <dbReference type="ARBA" id="ARBA00023136"/>
    </source>
</evidence>
<evidence type="ECO:0000256" key="6">
    <source>
        <dbReference type="ARBA" id="ARBA00022679"/>
    </source>
</evidence>
<comment type="function">
    <text evidence="15">Beta-1,3-N-acetylgalactosaminyltransferase that synthesizes a unique carbohydrate structure, GalNAc-beta-1-3GlcNAc, on N- and O-glycans. Has no galactose nor galactosaminyl transferase activity toward any acceptor substrate. Involved in alpha-dystroglycan (DAG1) glycosylation: acts coordinately with GTDC2/POMGnT2 to synthesize a GalNAc-beta3-GlcNAc-beta-terminus at the 4-position of protein O-mannose in the biosynthesis of the phosphorylated O-mannosyl trisaccharide (N-acetylgalactosamine-beta-3-N-acetylglucosamine-beta-4-(phosphate-6-)mannose), a carbohydrate structure present in alpha-dystroglycan, which is required for binding laminin G-like domain-containing extracellular proteins with high affinity.</text>
</comment>
<sequence length="195" mass="22563">MLGGNTQRLLDHIHNLHEEDALLKEESSLYDDIVFVDVVDTYRNVPAKLLNFYRWTVETTSFDLLLKTDDDCYIDLEAVFNRIALKNLDGPNFWWGNFRLNWAVDRTGKWQELEYPSPAYPAFACGSGYVISRDIVHWLAGNSGRLKTYQDSLWLCEKTCEPGMLSSPQYSPQELTQLWRLKELCGDPCRCEARG</sequence>
<keyword evidence="12" id="KW-0472">Membrane</keyword>
<evidence type="ECO:0000313" key="17">
    <source>
        <dbReference type="EMBL" id="OWK07754.1"/>
    </source>
</evidence>
<keyword evidence="6" id="KW-0808">Transferase</keyword>
<dbReference type="Gene3D" id="3.90.550.50">
    <property type="match status" value="1"/>
</dbReference>
<dbReference type="EMBL" id="MKHE01000015">
    <property type="protein sequence ID" value="OWK07754.1"/>
    <property type="molecule type" value="Genomic_DNA"/>
</dbReference>
<comment type="catalytic activity">
    <reaction evidence="14">
        <text>3-O-(N-acetyl-beta-D-glucosaminyl-(1-&gt;4)-alpha-D-mannosyl)-L-threonyl-[protein] + UDP-N-acetyl-alpha-D-galactosamine = 3-O-[beta-D-GalNAc-(1-&gt;3)-beta-D-GlcNAc-(1-&gt;4)-alpha-D-Man]-L-Thr-[protein] + UDP + H(+)</text>
        <dbReference type="Rhea" id="RHEA:37667"/>
        <dbReference type="Rhea" id="RHEA-COMP:13308"/>
        <dbReference type="Rhea" id="RHEA-COMP:13618"/>
        <dbReference type="ChEBI" id="CHEBI:15378"/>
        <dbReference type="ChEBI" id="CHEBI:58223"/>
        <dbReference type="ChEBI" id="CHEBI:67138"/>
        <dbReference type="ChEBI" id="CHEBI:136709"/>
        <dbReference type="ChEBI" id="CHEBI:137540"/>
        <dbReference type="EC" id="2.4.1.313"/>
    </reaction>
</comment>
<dbReference type="FunFam" id="3.90.550.50:FF:000013">
    <property type="entry name" value="Hexosyltransferase"/>
    <property type="match status" value="1"/>
</dbReference>
<accession>A0A212CPJ6</accession>
<name>A0A212CPJ6_CEREH</name>
<evidence type="ECO:0000256" key="9">
    <source>
        <dbReference type="ARBA" id="ARBA00022968"/>
    </source>
</evidence>
<evidence type="ECO:0000256" key="5">
    <source>
        <dbReference type="ARBA" id="ARBA00022676"/>
    </source>
</evidence>
<keyword evidence="11 16" id="KW-0333">Golgi apparatus</keyword>
<dbReference type="AlphaFoldDB" id="A0A212CPJ6"/>
<comment type="similarity">
    <text evidence="4 16">Belongs to the glycosyltransferase 31 family.</text>
</comment>
<dbReference type="InterPro" id="IPR002659">
    <property type="entry name" value="Glyco_trans_31"/>
</dbReference>
<dbReference type="GO" id="GO:0006493">
    <property type="term" value="P:protein O-linked glycosylation"/>
    <property type="evidence" value="ECO:0007669"/>
    <property type="project" value="TreeGrafter"/>
</dbReference>
<gene>
    <name evidence="17" type="ORF">Celaphus_00008150</name>
</gene>
<keyword evidence="10" id="KW-1133">Transmembrane helix</keyword>
<keyword evidence="13" id="KW-0325">Glycoprotein</keyword>
<evidence type="ECO:0000256" key="4">
    <source>
        <dbReference type="ARBA" id="ARBA00008661"/>
    </source>
</evidence>
<evidence type="ECO:0000256" key="14">
    <source>
        <dbReference type="ARBA" id="ARBA00047667"/>
    </source>
</evidence>
<dbReference type="PANTHER" id="PTHR11214:SF219">
    <property type="entry name" value="UDP-GALNAC:BETA-1,3-N-ACETYLGALACTOSAMINYLTRANSFERASE 2"/>
    <property type="match status" value="1"/>
</dbReference>
<dbReference type="GO" id="GO:0005783">
    <property type="term" value="C:endoplasmic reticulum"/>
    <property type="evidence" value="ECO:0007669"/>
    <property type="project" value="UniProtKB-SubCell"/>
</dbReference>
<evidence type="ECO:0000256" key="1">
    <source>
        <dbReference type="ARBA" id="ARBA00004240"/>
    </source>
</evidence>
<dbReference type="Pfam" id="PF01762">
    <property type="entry name" value="Galactosyl_T"/>
    <property type="match status" value="1"/>
</dbReference>
<dbReference type="EC" id="2.4.1.-" evidence="16"/>
<evidence type="ECO:0000313" key="18">
    <source>
        <dbReference type="Proteomes" id="UP000242450"/>
    </source>
</evidence>
<keyword evidence="7" id="KW-0812">Transmembrane</keyword>
<keyword evidence="9" id="KW-0735">Signal-anchor</keyword>
<evidence type="ECO:0000256" key="15">
    <source>
        <dbReference type="ARBA" id="ARBA00054459"/>
    </source>
</evidence>